<feature type="compositionally biased region" description="Pro residues" evidence="1">
    <location>
        <begin position="23"/>
        <end position="46"/>
    </location>
</feature>
<dbReference type="EMBL" id="MU865305">
    <property type="protein sequence ID" value="KAK4229687.1"/>
    <property type="molecule type" value="Genomic_DNA"/>
</dbReference>
<keyword evidence="4" id="KW-1185">Reference proteome</keyword>
<dbReference type="Proteomes" id="UP001301958">
    <property type="component" value="Unassembled WGS sequence"/>
</dbReference>
<dbReference type="AlphaFoldDB" id="A0AAN7BUM6"/>
<sequence length="213" mass="22676">MGAGGSKAAKSTVRKFPSRAPGSAPPPPIPKPNAVPRRTPPPPASTPSPKAQEAAAPPRPSFTKNEAIKEDSVNPKQTPNDFISPDFANRLKQMGIAQPNPTYSPSSIAQPLVDASGIDQSISKPSFPAAANNATLGVLESRRRLERQAQEEMENFGTSRDKGHEFINISVVKQILTLQERGESAARIEKHLNLKPGLVARLGQKGIVTPASL</sequence>
<feature type="domain" description="Helix-turn-helix" evidence="2">
    <location>
        <begin position="166"/>
        <end position="210"/>
    </location>
</feature>
<evidence type="ECO:0000313" key="3">
    <source>
        <dbReference type="EMBL" id="KAK4229687.1"/>
    </source>
</evidence>
<organism evidence="3 4">
    <name type="scientific">Podospora fimiseda</name>
    <dbReference type="NCBI Taxonomy" id="252190"/>
    <lineage>
        <taxon>Eukaryota</taxon>
        <taxon>Fungi</taxon>
        <taxon>Dikarya</taxon>
        <taxon>Ascomycota</taxon>
        <taxon>Pezizomycotina</taxon>
        <taxon>Sordariomycetes</taxon>
        <taxon>Sordariomycetidae</taxon>
        <taxon>Sordariales</taxon>
        <taxon>Podosporaceae</taxon>
        <taxon>Podospora</taxon>
    </lineage>
</organism>
<evidence type="ECO:0000313" key="4">
    <source>
        <dbReference type="Proteomes" id="UP001301958"/>
    </source>
</evidence>
<dbReference type="Pfam" id="PF22943">
    <property type="entry name" value="HTH_68"/>
    <property type="match status" value="1"/>
</dbReference>
<reference evidence="3" key="1">
    <citation type="journal article" date="2023" name="Mol. Phylogenet. Evol.">
        <title>Genome-scale phylogeny and comparative genomics of the fungal order Sordariales.</title>
        <authorList>
            <person name="Hensen N."/>
            <person name="Bonometti L."/>
            <person name="Westerberg I."/>
            <person name="Brannstrom I.O."/>
            <person name="Guillou S."/>
            <person name="Cros-Aarteil S."/>
            <person name="Calhoun S."/>
            <person name="Haridas S."/>
            <person name="Kuo A."/>
            <person name="Mondo S."/>
            <person name="Pangilinan J."/>
            <person name="Riley R."/>
            <person name="LaButti K."/>
            <person name="Andreopoulos B."/>
            <person name="Lipzen A."/>
            <person name="Chen C."/>
            <person name="Yan M."/>
            <person name="Daum C."/>
            <person name="Ng V."/>
            <person name="Clum A."/>
            <person name="Steindorff A."/>
            <person name="Ohm R.A."/>
            <person name="Martin F."/>
            <person name="Silar P."/>
            <person name="Natvig D.O."/>
            <person name="Lalanne C."/>
            <person name="Gautier V."/>
            <person name="Ament-Velasquez S.L."/>
            <person name="Kruys A."/>
            <person name="Hutchinson M.I."/>
            <person name="Powell A.J."/>
            <person name="Barry K."/>
            <person name="Miller A.N."/>
            <person name="Grigoriev I.V."/>
            <person name="Debuchy R."/>
            <person name="Gladieux P."/>
            <person name="Hiltunen Thoren M."/>
            <person name="Johannesson H."/>
        </authorList>
    </citation>
    <scope>NUCLEOTIDE SEQUENCE</scope>
    <source>
        <strain evidence="3">CBS 990.96</strain>
    </source>
</reference>
<evidence type="ECO:0000256" key="1">
    <source>
        <dbReference type="SAM" id="MobiDB-lite"/>
    </source>
</evidence>
<protein>
    <recommendedName>
        <fullName evidence="2">Helix-turn-helix domain-containing protein</fullName>
    </recommendedName>
</protein>
<feature type="region of interest" description="Disordered" evidence="1">
    <location>
        <begin position="1"/>
        <end position="84"/>
    </location>
</feature>
<reference evidence="3" key="2">
    <citation type="submission" date="2023-05" db="EMBL/GenBank/DDBJ databases">
        <authorList>
            <consortium name="Lawrence Berkeley National Laboratory"/>
            <person name="Steindorff A."/>
            <person name="Hensen N."/>
            <person name="Bonometti L."/>
            <person name="Westerberg I."/>
            <person name="Brannstrom I.O."/>
            <person name="Guillou S."/>
            <person name="Cros-Aarteil S."/>
            <person name="Calhoun S."/>
            <person name="Haridas S."/>
            <person name="Kuo A."/>
            <person name="Mondo S."/>
            <person name="Pangilinan J."/>
            <person name="Riley R."/>
            <person name="Labutti K."/>
            <person name="Andreopoulos B."/>
            <person name="Lipzen A."/>
            <person name="Chen C."/>
            <person name="Yanf M."/>
            <person name="Daum C."/>
            <person name="Ng V."/>
            <person name="Clum A."/>
            <person name="Ohm R."/>
            <person name="Martin F."/>
            <person name="Silar P."/>
            <person name="Natvig D."/>
            <person name="Lalanne C."/>
            <person name="Gautier V."/>
            <person name="Ament-Velasquez S.L."/>
            <person name="Kruys A."/>
            <person name="Hutchinson M.I."/>
            <person name="Powell A.J."/>
            <person name="Barry K."/>
            <person name="Miller A.N."/>
            <person name="Grigoriev I.V."/>
            <person name="Debuchy R."/>
            <person name="Gladieux P."/>
            <person name="Thoren M.H."/>
            <person name="Johannesson H."/>
        </authorList>
    </citation>
    <scope>NUCLEOTIDE SEQUENCE</scope>
    <source>
        <strain evidence="3">CBS 990.96</strain>
    </source>
</reference>
<evidence type="ECO:0000259" key="2">
    <source>
        <dbReference type="Pfam" id="PF22943"/>
    </source>
</evidence>
<proteinExistence type="predicted"/>
<accession>A0AAN7BUM6</accession>
<comment type="caution">
    <text evidence="3">The sequence shown here is derived from an EMBL/GenBank/DDBJ whole genome shotgun (WGS) entry which is preliminary data.</text>
</comment>
<gene>
    <name evidence="3" type="ORF">QBC38DRAFT_471343</name>
</gene>
<dbReference type="InterPro" id="IPR054448">
    <property type="entry name" value="HTH_put_ascomycetes"/>
</dbReference>
<name>A0AAN7BUM6_9PEZI</name>